<dbReference type="Proteomes" id="UP000834106">
    <property type="component" value="Chromosome 10"/>
</dbReference>
<dbReference type="GO" id="GO:0009705">
    <property type="term" value="C:plant-type vacuole membrane"/>
    <property type="evidence" value="ECO:0007669"/>
    <property type="project" value="TreeGrafter"/>
</dbReference>
<protein>
    <recommendedName>
        <fullName evidence="5">CBS domain-containing protein</fullName>
    </recommendedName>
</protein>
<keyword evidence="2" id="KW-0129">CBS domain</keyword>
<dbReference type="InterPro" id="IPR046342">
    <property type="entry name" value="CBS_dom_sf"/>
</dbReference>
<accession>A0AAD2DVS7</accession>
<name>A0AAD2DVS7_9LAMI</name>
<organism evidence="3 4">
    <name type="scientific">Fraxinus pennsylvanica</name>
    <dbReference type="NCBI Taxonomy" id="56036"/>
    <lineage>
        <taxon>Eukaryota</taxon>
        <taxon>Viridiplantae</taxon>
        <taxon>Streptophyta</taxon>
        <taxon>Embryophyta</taxon>
        <taxon>Tracheophyta</taxon>
        <taxon>Spermatophyta</taxon>
        <taxon>Magnoliopsida</taxon>
        <taxon>eudicotyledons</taxon>
        <taxon>Gunneridae</taxon>
        <taxon>Pentapetalae</taxon>
        <taxon>asterids</taxon>
        <taxon>lamiids</taxon>
        <taxon>Lamiales</taxon>
        <taxon>Oleaceae</taxon>
        <taxon>Oleeae</taxon>
        <taxon>Fraxinus</taxon>
    </lineage>
</organism>
<evidence type="ECO:0000256" key="1">
    <source>
        <dbReference type="ARBA" id="ARBA00022737"/>
    </source>
</evidence>
<gene>
    <name evidence="3" type="ORF">FPE_LOCUS16853</name>
</gene>
<sequence>MHAEPYTRQMVAGDVCSGSLITFSGVEKVSNILHTLRMMGHNGFPVIDEPPLSNALELCGLVLRMFHAFDFAKPGSGKGFRVEDLDISHDETEMYVDLHLVTNTSPYTVVETMSLTKASVLFRQLGLRHLCVVPKTPGVRNFVILSVI</sequence>
<keyword evidence="4" id="KW-1185">Reference proteome</keyword>
<dbReference type="AlphaFoldDB" id="A0AAD2DVS7"/>
<reference evidence="3" key="1">
    <citation type="submission" date="2023-05" db="EMBL/GenBank/DDBJ databases">
        <authorList>
            <person name="Huff M."/>
        </authorList>
    </citation>
    <scope>NUCLEOTIDE SEQUENCE</scope>
</reference>
<evidence type="ECO:0000313" key="4">
    <source>
        <dbReference type="Proteomes" id="UP000834106"/>
    </source>
</evidence>
<dbReference type="SUPFAM" id="SSF54631">
    <property type="entry name" value="CBS-domain pair"/>
    <property type="match status" value="1"/>
</dbReference>
<proteinExistence type="predicted"/>
<keyword evidence="1" id="KW-0677">Repeat</keyword>
<dbReference type="EMBL" id="OU503045">
    <property type="protein sequence ID" value="CAI9769437.1"/>
    <property type="molecule type" value="Genomic_DNA"/>
</dbReference>
<evidence type="ECO:0000256" key="2">
    <source>
        <dbReference type="ARBA" id="ARBA00023122"/>
    </source>
</evidence>
<dbReference type="InterPro" id="IPR051280">
    <property type="entry name" value="Cl-channel/antiporter"/>
</dbReference>
<evidence type="ECO:0000313" key="3">
    <source>
        <dbReference type="EMBL" id="CAI9769437.1"/>
    </source>
</evidence>
<dbReference type="GO" id="GO:0015108">
    <property type="term" value="F:chloride transmembrane transporter activity"/>
    <property type="evidence" value="ECO:0007669"/>
    <property type="project" value="TreeGrafter"/>
</dbReference>
<dbReference type="PANTHER" id="PTHR11689">
    <property type="entry name" value="CHLORIDE CHANNEL PROTEIN CLC FAMILY MEMBER"/>
    <property type="match status" value="1"/>
</dbReference>
<evidence type="ECO:0008006" key="5">
    <source>
        <dbReference type="Google" id="ProtNLM"/>
    </source>
</evidence>
<dbReference type="PANTHER" id="PTHR11689:SF144">
    <property type="entry name" value="CHLORIDE CHANNEL PROTEIN"/>
    <property type="match status" value="1"/>
</dbReference>